<protein>
    <recommendedName>
        <fullName evidence="6">Extracellular membrane protein CFEM domain-containing protein</fullName>
    </recommendedName>
</protein>
<evidence type="ECO:0000256" key="2">
    <source>
        <dbReference type="SAM" id="Phobius"/>
    </source>
</evidence>
<evidence type="ECO:0000313" key="4">
    <source>
        <dbReference type="EMBL" id="KAG9236271.1"/>
    </source>
</evidence>
<keyword evidence="2" id="KW-0812">Transmembrane</keyword>
<feature type="region of interest" description="Disordered" evidence="1">
    <location>
        <begin position="232"/>
        <end position="270"/>
    </location>
</feature>
<dbReference type="OrthoDB" id="5426355at2759"/>
<dbReference type="EMBL" id="MU251411">
    <property type="protein sequence ID" value="KAG9236271.1"/>
    <property type="molecule type" value="Genomic_DNA"/>
</dbReference>
<evidence type="ECO:0000313" key="5">
    <source>
        <dbReference type="Proteomes" id="UP000824998"/>
    </source>
</evidence>
<evidence type="ECO:0008006" key="6">
    <source>
        <dbReference type="Google" id="ProtNLM"/>
    </source>
</evidence>
<feature type="region of interest" description="Disordered" evidence="1">
    <location>
        <begin position="121"/>
        <end position="146"/>
    </location>
</feature>
<gene>
    <name evidence="4" type="ORF">BJ875DRAFT_235859</name>
</gene>
<keyword evidence="3" id="KW-0732">Signal</keyword>
<dbReference type="AlphaFoldDB" id="A0A9P7YME5"/>
<keyword evidence="2" id="KW-1133">Transmembrane helix</keyword>
<feature type="signal peptide" evidence="3">
    <location>
        <begin position="1"/>
        <end position="23"/>
    </location>
</feature>
<comment type="caution">
    <text evidence="4">The sequence shown here is derived from an EMBL/GenBank/DDBJ whole genome shotgun (WGS) entry which is preliminary data.</text>
</comment>
<keyword evidence="5" id="KW-1185">Reference proteome</keyword>
<feature type="chain" id="PRO_5040335220" description="Extracellular membrane protein CFEM domain-containing protein" evidence="3">
    <location>
        <begin position="24"/>
        <end position="270"/>
    </location>
</feature>
<keyword evidence="2" id="KW-0472">Membrane</keyword>
<dbReference type="Proteomes" id="UP000824998">
    <property type="component" value="Unassembled WGS sequence"/>
</dbReference>
<proteinExistence type="predicted"/>
<evidence type="ECO:0000256" key="3">
    <source>
        <dbReference type="SAM" id="SignalP"/>
    </source>
</evidence>
<feature type="transmembrane region" description="Helical" evidence="2">
    <location>
        <begin position="162"/>
        <end position="183"/>
    </location>
</feature>
<evidence type="ECO:0000256" key="1">
    <source>
        <dbReference type="SAM" id="MobiDB-lite"/>
    </source>
</evidence>
<reference evidence="4" key="1">
    <citation type="journal article" date="2021" name="IMA Fungus">
        <title>Genomic characterization of three marine fungi, including Emericellopsis atlantica sp. nov. with signatures of a generalist lifestyle and marine biomass degradation.</title>
        <authorList>
            <person name="Hagestad O.C."/>
            <person name="Hou L."/>
            <person name="Andersen J.H."/>
            <person name="Hansen E.H."/>
            <person name="Altermark B."/>
            <person name="Li C."/>
            <person name="Kuhnert E."/>
            <person name="Cox R.J."/>
            <person name="Crous P.W."/>
            <person name="Spatafora J.W."/>
            <person name="Lail K."/>
            <person name="Amirebrahimi M."/>
            <person name="Lipzen A."/>
            <person name="Pangilinan J."/>
            <person name="Andreopoulos W."/>
            <person name="Hayes R.D."/>
            <person name="Ng V."/>
            <person name="Grigoriev I.V."/>
            <person name="Jackson S.A."/>
            <person name="Sutton T.D.S."/>
            <person name="Dobson A.D.W."/>
            <person name="Rama T."/>
        </authorList>
    </citation>
    <scope>NUCLEOTIDE SEQUENCE</scope>
    <source>
        <strain evidence="4">TRa018bII</strain>
    </source>
</reference>
<accession>A0A9P7YME5</accession>
<organism evidence="4 5">
    <name type="scientific">Amylocarpus encephaloides</name>
    <dbReference type="NCBI Taxonomy" id="45428"/>
    <lineage>
        <taxon>Eukaryota</taxon>
        <taxon>Fungi</taxon>
        <taxon>Dikarya</taxon>
        <taxon>Ascomycota</taxon>
        <taxon>Pezizomycotina</taxon>
        <taxon>Leotiomycetes</taxon>
        <taxon>Helotiales</taxon>
        <taxon>Helotiales incertae sedis</taxon>
        <taxon>Amylocarpus</taxon>
    </lineage>
</organism>
<name>A0A9P7YME5_9HELO</name>
<sequence length="270" mass="27871">MFPSQTTSSILLLVLTTLTPTHAQEADGTIVPFTTQLPACASKCGPLFDVQGGCQTPSAYQTCFCGDARLSTFATGGTAAVSAVCGAASCTDTADLTKVETWYKGFCGGNKAATGTSTTAAAGTGTATAGGSGSATTSGTTTNPESAAPVKHGSWFQNHWKWVVMLVVLIIVIAGSWVGACIWRRAYLRKKERAFELRPPAVPWGPNQEQNMVGGFGPPVMAGAKGRGLEQVYGPGVGMTGANPVPPSPLGPGRDPEKAGKMGWLRKNRS</sequence>